<dbReference type="EMBL" id="CAJOAY010008255">
    <property type="protein sequence ID" value="CAF4182567.1"/>
    <property type="molecule type" value="Genomic_DNA"/>
</dbReference>
<dbReference type="Proteomes" id="UP000663881">
    <property type="component" value="Unassembled WGS sequence"/>
</dbReference>
<name>A0A820AVU9_9BILA</name>
<feature type="non-terminal residue" evidence="1">
    <location>
        <position position="1"/>
    </location>
</feature>
<proteinExistence type="predicted"/>
<accession>A0A820AVU9</accession>
<organism evidence="1 2">
    <name type="scientific">Adineta steineri</name>
    <dbReference type="NCBI Taxonomy" id="433720"/>
    <lineage>
        <taxon>Eukaryota</taxon>
        <taxon>Metazoa</taxon>
        <taxon>Spiralia</taxon>
        <taxon>Gnathifera</taxon>
        <taxon>Rotifera</taxon>
        <taxon>Eurotatoria</taxon>
        <taxon>Bdelloidea</taxon>
        <taxon>Adinetida</taxon>
        <taxon>Adinetidae</taxon>
        <taxon>Adineta</taxon>
    </lineage>
</organism>
<evidence type="ECO:0000313" key="1">
    <source>
        <dbReference type="EMBL" id="CAF4182567.1"/>
    </source>
</evidence>
<protein>
    <submittedName>
        <fullName evidence="1">Uncharacterized protein</fullName>
    </submittedName>
</protein>
<comment type="caution">
    <text evidence="1">The sequence shown here is derived from an EMBL/GenBank/DDBJ whole genome shotgun (WGS) entry which is preliminary data.</text>
</comment>
<gene>
    <name evidence="1" type="ORF">OKA104_LOCUS39984</name>
</gene>
<sequence>STISKTSFYNDGEATTTDDYELTFEYDLKNNLNENIPAEPKLLQVKYLDGRLPLKNVQTGELPRKIQIFSASVSSRPNKIGLSKLSLTQDFSSTTSLNSSYRNRVFNRLIHDRKHQY</sequence>
<evidence type="ECO:0000313" key="2">
    <source>
        <dbReference type="Proteomes" id="UP000663881"/>
    </source>
</evidence>
<reference evidence="1" key="1">
    <citation type="submission" date="2021-02" db="EMBL/GenBank/DDBJ databases">
        <authorList>
            <person name="Nowell W R."/>
        </authorList>
    </citation>
    <scope>NUCLEOTIDE SEQUENCE</scope>
</reference>
<dbReference type="AlphaFoldDB" id="A0A820AVU9"/>